<feature type="non-terminal residue" evidence="5">
    <location>
        <position position="87"/>
    </location>
</feature>
<evidence type="ECO:0000256" key="3">
    <source>
        <dbReference type="ARBA" id="ARBA00023274"/>
    </source>
</evidence>
<dbReference type="PANTHER" id="PTHR15680">
    <property type="entry name" value="RIBOSOMAL PROTEIN L19"/>
    <property type="match status" value="1"/>
</dbReference>
<keyword evidence="2" id="KW-0689">Ribosomal protein</keyword>
<dbReference type="InterPro" id="IPR008991">
    <property type="entry name" value="Translation_prot_SH3-like_sf"/>
</dbReference>
<comment type="function">
    <text evidence="4">This protein is located at the 30S-50S ribosomal subunit interface and may play a role in the structure and function of the aminoacyl-tRNA binding site.</text>
</comment>
<comment type="similarity">
    <text evidence="1 4">Belongs to the bacterial ribosomal protein bL19 family.</text>
</comment>
<dbReference type="Proteomes" id="UP000179245">
    <property type="component" value="Unassembled WGS sequence"/>
</dbReference>
<evidence type="ECO:0000256" key="1">
    <source>
        <dbReference type="ARBA" id="ARBA00005781"/>
    </source>
</evidence>
<name>A0A1G2QQ83_9BACT</name>
<dbReference type="SUPFAM" id="SSF50104">
    <property type="entry name" value="Translation proteins SH3-like domain"/>
    <property type="match status" value="1"/>
</dbReference>
<sequence length="87" mass="9738">MQKAQLQSRIQNFLKPHLRSDLPEIKPGQQIRVSQKIKEGDKEKTHVFEGLVLARKHGHEAGATITIRRIASGVGMEIILPLHSPSI</sequence>
<gene>
    <name evidence="5" type="ORF">A2117_01480</name>
</gene>
<dbReference type="PANTHER" id="PTHR15680:SF9">
    <property type="entry name" value="LARGE RIBOSOMAL SUBUNIT PROTEIN BL19M"/>
    <property type="match status" value="1"/>
</dbReference>
<dbReference type="AlphaFoldDB" id="A0A1G2QQ83"/>
<evidence type="ECO:0000313" key="5">
    <source>
        <dbReference type="EMBL" id="OHA62547.1"/>
    </source>
</evidence>
<protein>
    <recommendedName>
        <fullName evidence="4">50S ribosomal protein L19</fullName>
    </recommendedName>
</protein>
<dbReference type="GO" id="GO:0022625">
    <property type="term" value="C:cytosolic large ribosomal subunit"/>
    <property type="evidence" value="ECO:0007669"/>
    <property type="project" value="TreeGrafter"/>
</dbReference>
<dbReference type="STRING" id="1802443.A2117_01480"/>
<organism evidence="5 6">
    <name type="scientific">Candidatus Wildermuthbacteria bacterium GWA2_46_15</name>
    <dbReference type="NCBI Taxonomy" id="1802443"/>
    <lineage>
        <taxon>Bacteria</taxon>
        <taxon>Candidatus Wildermuthiibacteriota</taxon>
    </lineage>
</organism>
<dbReference type="GO" id="GO:0006412">
    <property type="term" value="P:translation"/>
    <property type="evidence" value="ECO:0007669"/>
    <property type="project" value="InterPro"/>
</dbReference>
<dbReference type="PRINTS" id="PR00061">
    <property type="entry name" value="RIBOSOMALL19"/>
</dbReference>
<evidence type="ECO:0000313" key="6">
    <source>
        <dbReference type="Proteomes" id="UP000179245"/>
    </source>
</evidence>
<proteinExistence type="inferred from homology"/>
<dbReference type="Pfam" id="PF01245">
    <property type="entry name" value="Ribosomal_L19"/>
    <property type="match status" value="1"/>
</dbReference>
<keyword evidence="3 4" id="KW-0687">Ribonucleoprotein</keyword>
<dbReference type="GO" id="GO:0003735">
    <property type="term" value="F:structural constituent of ribosome"/>
    <property type="evidence" value="ECO:0007669"/>
    <property type="project" value="InterPro"/>
</dbReference>
<dbReference type="InterPro" id="IPR038657">
    <property type="entry name" value="Ribosomal_bL19_sf"/>
</dbReference>
<dbReference type="InterPro" id="IPR001857">
    <property type="entry name" value="Ribosomal_bL19"/>
</dbReference>
<dbReference type="Gene3D" id="2.30.30.790">
    <property type="match status" value="1"/>
</dbReference>
<dbReference type="EMBL" id="MHTO01000010">
    <property type="protein sequence ID" value="OHA62547.1"/>
    <property type="molecule type" value="Genomic_DNA"/>
</dbReference>
<reference evidence="5 6" key="1">
    <citation type="journal article" date="2016" name="Nat. Commun.">
        <title>Thousands of microbial genomes shed light on interconnected biogeochemical processes in an aquifer system.</title>
        <authorList>
            <person name="Anantharaman K."/>
            <person name="Brown C.T."/>
            <person name="Hug L.A."/>
            <person name="Sharon I."/>
            <person name="Castelle C.J."/>
            <person name="Probst A.J."/>
            <person name="Thomas B.C."/>
            <person name="Singh A."/>
            <person name="Wilkins M.J."/>
            <person name="Karaoz U."/>
            <person name="Brodie E.L."/>
            <person name="Williams K.H."/>
            <person name="Hubbard S.S."/>
            <person name="Banfield J.F."/>
        </authorList>
    </citation>
    <scope>NUCLEOTIDE SEQUENCE [LARGE SCALE GENOMIC DNA]</scope>
</reference>
<comment type="caution">
    <text evidence="5">The sequence shown here is derived from an EMBL/GenBank/DDBJ whole genome shotgun (WGS) entry which is preliminary data.</text>
</comment>
<evidence type="ECO:0000256" key="4">
    <source>
        <dbReference type="RuleBase" id="RU000559"/>
    </source>
</evidence>
<evidence type="ECO:0000256" key="2">
    <source>
        <dbReference type="ARBA" id="ARBA00022980"/>
    </source>
</evidence>
<accession>A0A1G2QQ83</accession>